<dbReference type="EMBL" id="OR769223">
    <property type="protein sequence ID" value="WQJ53484.1"/>
    <property type="molecule type" value="Genomic_DNA"/>
</dbReference>
<accession>A0ABZ0Z2Q5</accession>
<organism evidence="1 2">
    <name type="scientific">phage Lak_Megaphage_Sonny</name>
    <dbReference type="NCBI Taxonomy" id="3109229"/>
    <lineage>
        <taxon>Viruses</taxon>
        <taxon>Duplodnaviria</taxon>
        <taxon>Heunggongvirae</taxon>
        <taxon>Uroviricota</taxon>
        <taxon>Caudoviricetes</taxon>
        <taxon>Caudoviricetes code 15 clade</taxon>
    </lineage>
</organism>
<protein>
    <submittedName>
        <fullName evidence="1">Uncharacterized protein</fullName>
    </submittedName>
</protein>
<name>A0ABZ0Z2Q5_9CAUD</name>
<keyword evidence="2" id="KW-1185">Reference proteome</keyword>
<sequence>MKYKWDDIKIGDTVLTKNGLSGKIIMLRSYAYLNDSIIRNISDISTILIDFMPFQYDNVKHKGIDYPTITIAAEIMEYGRTSYYIIDIDLKDIKEIKNSQESIQNNQVKNIKKNFNKYINKIKKILISHD</sequence>
<reference evidence="1 2" key="1">
    <citation type="submission" date="2023-11" db="EMBL/GenBank/DDBJ databases">
        <authorList>
            <person name="Cook R."/>
            <person name="Crisci M."/>
            <person name="Pye H."/>
            <person name="Adriaenssens E."/>
            <person name="Santini J."/>
        </authorList>
    </citation>
    <scope>NUCLEOTIDE SEQUENCE [LARGE SCALE GENOMIC DNA]</scope>
    <source>
        <strain evidence="1">Lak_Megaphage_Sonny</strain>
    </source>
</reference>
<evidence type="ECO:0000313" key="1">
    <source>
        <dbReference type="EMBL" id="WQJ53484.1"/>
    </source>
</evidence>
<proteinExistence type="predicted"/>
<dbReference type="Proteomes" id="UP001358193">
    <property type="component" value="Segment"/>
</dbReference>
<evidence type="ECO:0000313" key="2">
    <source>
        <dbReference type="Proteomes" id="UP001358193"/>
    </source>
</evidence>